<evidence type="ECO:0000313" key="11">
    <source>
        <dbReference type="Proteomes" id="UP000823772"/>
    </source>
</evidence>
<dbReference type="Pfam" id="PF08331">
    <property type="entry name" value="QueG_DUF1730"/>
    <property type="match status" value="1"/>
</dbReference>
<accession>A0A9D9J0P3</accession>
<evidence type="ECO:0000256" key="5">
    <source>
        <dbReference type="ARBA" id="ARBA00022785"/>
    </source>
</evidence>
<evidence type="ECO:0000256" key="3">
    <source>
        <dbReference type="ARBA" id="ARBA00022694"/>
    </source>
</evidence>
<dbReference type="AlphaFoldDB" id="A0A9D9J0P3"/>
<evidence type="ECO:0000256" key="4">
    <source>
        <dbReference type="ARBA" id="ARBA00022723"/>
    </source>
</evidence>
<dbReference type="PANTHER" id="PTHR30002:SF4">
    <property type="entry name" value="EPOXYQUEUOSINE REDUCTASE"/>
    <property type="match status" value="1"/>
</dbReference>
<keyword evidence="7" id="KW-0408">Iron</keyword>
<dbReference type="SUPFAM" id="SSF54862">
    <property type="entry name" value="4Fe-4S ferredoxins"/>
    <property type="match status" value="1"/>
</dbReference>
<evidence type="ECO:0000256" key="7">
    <source>
        <dbReference type="ARBA" id="ARBA00023004"/>
    </source>
</evidence>
<evidence type="ECO:0000256" key="6">
    <source>
        <dbReference type="ARBA" id="ARBA00023002"/>
    </source>
</evidence>
<dbReference type="Pfam" id="PF13484">
    <property type="entry name" value="Fer4_16"/>
    <property type="match status" value="1"/>
</dbReference>
<dbReference type="PANTHER" id="PTHR30002">
    <property type="entry name" value="EPOXYQUEUOSINE REDUCTASE"/>
    <property type="match status" value="1"/>
</dbReference>
<reference evidence="10" key="1">
    <citation type="submission" date="2020-10" db="EMBL/GenBank/DDBJ databases">
        <authorList>
            <person name="Gilroy R."/>
        </authorList>
    </citation>
    <scope>NUCLEOTIDE SEQUENCE</scope>
    <source>
        <strain evidence="10">B3-2255</strain>
    </source>
</reference>
<dbReference type="GO" id="GO:0008616">
    <property type="term" value="P:tRNA queuosine(34) biosynthetic process"/>
    <property type="evidence" value="ECO:0007669"/>
    <property type="project" value="UniProtKB-KW"/>
</dbReference>
<evidence type="ECO:0000256" key="1">
    <source>
        <dbReference type="ARBA" id="ARBA00022485"/>
    </source>
</evidence>
<dbReference type="GO" id="GO:0046872">
    <property type="term" value="F:metal ion binding"/>
    <property type="evidence" value="ECO:0007669"/>
    <property type="project" value="UniProtKB-KW"/>
</dbReference>
<dbReference type="InterPro" id="IPR017896">
    <property type="entry name" value="4Fe4S_Fe-S-bd"/>
</dbReference>
<dbReference type="InterPro" id="IPR013542">
    <property type="entry name" value="QueG_DUF1730"/>
</dbReference>
<keyword evidence="4" id="KW-0479">Metal-binding</keyword>
<keyword evidence="5" id="KW-0671">Queuosine biosynthesis</keyword>
<dbReference type="InterPro" id="IPR017900">
    <property type="entry name" value="4Fe4S_Fe_S_CS"/>
</dbReference>
<keyword evidence="8" id="KW-0411">Iron-sulfur</keyword>
<keyword evidence="1" id="KW-0004">4Fe-4S</keyword>
<evidence type="ECO:0000259" key="9">
    <source>
        <dbReference type="PROSITE" id="PS51379"/>
    </source>
</evidence>
<feature type="domain" description="4Fe-4S ferredoxin-type" evidence="9">
    <location>
        <begin position="183"/>
        <end position="212"/>
    </location>
</feature>
<dbReference type="Gene3D" id="3.30.70.20">
    <property type="match status" value="1"/>
</dbReference>
<dbReference type="EMBL" id="JADILY010000062">
    <property type="protein sequence ID" value="MBO8481495.1"/>
    <property type="molecule type" value="Genomic_DNA"/>
</dbReference>
<dbReference type="PROSITE" id="PS00198">
    <property type="entry name" value="4FE4S_FER_1"/>
    <property type="match status" value="1"/>
</dbReference>
<dbReference type="InterPro" id="IPR004453">
    <property type="entry name" value="QueG"/>
</dbReference>
<dbReference type="PROSITE" id="PS51379">
    <property type="entry name" value="4FE4S_FER_2"/>
    <property type="match status" value="1"/>
</dbReference>
<dbReference type="GO" id="GO:0052693">
    <property type="term" value="F:epoxyqueuosine reductase activity"/>
    <property type="evidence" value="ECO:0007669"/>
    <property type="project" value="TreeGrafter"/>
</dbReference>
<keyword evidence="6" id="KW-0560">Oxidoreductase</keyword>
<evidence type="ECO:0000256" key="2">
    <source>
        <dbReference type="ARBA" id="ARBA00022490"/>
    </source>
</evidence>
<dbReference type="GO" id="GO:0051539">
    <property type="term" value="F:4 iron, 4 sulfur cluster binding"/>
    <property type="evidence" value="ECO:0007669"/>
    <property type="project" value="UniProtKB-KW"/>
</dbReference>
<protein>
    <submittedName>
        <fullName evidence="10">Epoxyqueuosine reductase</fullName>
    </submittedName>
</protein>
<keyword evidence="2" id="KW-0963">Cytoplasm</keyword>
<dbReference type="Proteomes" id="UP000823772">
    <property type="component" value="Unassembled WGS sequence"/>
</dbReference>
<keyword evidence="3" id="KW-0819">tRNA processing</keyword>
<evidence type="ECO:0000313" key="10">
    <source>
        <dbReference type="EMBL" id="MBO8481495.1"/>
    </source>
</evidence>
<sequence length="331" mass="36409">MPETARLIIETATREGFTGAGIAPVSETALQPLSDWLAKGYNAGMEYMGRNIRLRENPAGLLEGARSIMVFTMPYPDSIIGKSGEKYAGFAIGKDYHYIIKERLSRIAGTCLPSGSRYRVFCDSAPVMERYWAEKCGLGAIGKNNFLISKASGARVLIGEILTDETFDEETVGALKDWNDSNDRLHFNPGFCAGCGRCIEACPNGALKGRGLLDASKCISYHTVESKDRIPEYIVTKGWVLGCEECLLACPFSRPPRTEQAISTEQAIRNADNDGARLCATEFYTNAGLLESLGKEDWERMDNAAFKSHFKGTAFERPGLEKLKDNINKAK</sequence>
<gene>
    <name evidence="10" type="ORF">IAC87_02985</name>
</gene>
<name>A0A9D9J0P3_9BACT</name>
<proteinExistence type="predicted"/>
<organism evidence="10 11">
    <name type="scientific">Candidatus Merdivivens faecigallinarum</name>
    <dbReference type="NCBI Taxonomy" id="2840871"/>
    <lineage>
        <taxon>Bacteria</taxon>
        <taxon>Pseudomonadati</taxon>
        <taxon>Bacteroidota</taxon>
        <taxon>Bacteroidia</taxon>
        <taxon>Bacteroidales</taxon>
        <taxon>Muribaculaceae</taxon>
        <taxon>Muribaculaceae incertae sedis</taxon>
        <taxon>Candidatus Merdivivens</taxon>
    </lineage>
</organism>
<reference evidence="10" key="2">
    <citation type="journal article" date="2021" name="PeerJ">
        <title>Extensive microbial diversity within the chicken gut microbiome revealed by metagenomics and culture.</title>
        <authorList>
            <person name="Gilroy R."/>
            <person name="Ravi A."/>
            <person name="Getino M."/>
            <person name="Pursley I."/>
            <person name="Horton D.L."/>
            <person name="Alikhan N.F."/>
            <person name="Baker D."/>
            <person name="Gharbi K."/>
            <person name="Hall N."/>
            <person name="Watson M."/>
            <person name="Adriaenssens E.M."/>
            <person name="Foster-Nyarko E."/>
            <person name="Jarju S."/>
            <person name="Secka A."/>
            <person name="Antonio M."/>
            <person name="Oren A."/>
            <person name="Chaudhuri R.R."/>
            <person name="La Ragione R."/>
            <person name="Hildebrand F."/>
            <person name="Pallen M.J."/>
        </authorList>
    </citation>
    <scope>NUCLEOTIDE SEQUENCE</scope>
    <source>
        <strain evidence="10">B3-2255</strain>
    </source>
</reference>
<evidence type="ECO:0000256" key="8">
    <source>
        <dbReference type="ARBA" id="ARBA00023014"/>
    </source>
</evidence>
<comment type="caution">
    <text evidence="10">The sequence shown here is derived from an EMBL/GenBank/DDBJ whole genome shotgun (WGS) entry which is preliminary data.</text>
</comment>